<proteinExistence type="inferred from homology"/>
<keyword evidence="5" id="KW-0479">Metal-binding</keyword>
<dbReference type="STRING" id="201973.SAMN04488025_11319"/>
<dbReference type="GO" id="GO:0046872">
    <property type="term" value="F:metal ion binding"/>
    <property type="evidence" value="ECO:0007669"/>
    <property type="project" value="UniProtKB-KW"/>
</dbReference>
<keyword evidence="6" id="KW-0436">Ligase</keyword>
<comment type="catalytic activity">
    <reaction evidence="5">
        <text>(6S)-5-formyl-5,6,7,8-tetrahydrofolate + ATP = (6R)-5,10-methenyltetrahydrofolate + ADP + phosphate</text>
        <dbReference type="Rhea" id="RHEA:10488"/>
        <dbReference type="ChEBI" id="CHEBI:30616"/>
        <dbReference type="ChEBI" id="CHEBI:43474"/>
        <dbReference type="ChEBI" id="CHEBI:57455"/>
        <dbReference type="ChEBI" id="CHEBI:57457"/>
        <dbReference type="ChEBI" id="CHEBI:456216"/>
        <dbReference type="EC" id="6.3.3.2"/>
    </reaction>
</comment>
<dbReference type="InterPro" id="IPR024185">
    <property type="entry name" value="FTHF_cligase-like_sf"/>
</dbReference>
<dbReference type="PANTHER" id="PTHR23407:SF1">
    <property type="entry name" value="5-FORMYLTETRAHYDROFOLATE CYCLO-LIGASE"/>
    <property type="match status" value="1"/>
</dbReference>
<dbReference type="GO" id="GO:0005524">
    <property type="term" value="F:ATP binding"/>
    <property type="evidence" value="ECO:0007669"/>
    <property type="project" value="UniProtKB-KW"/>
</dbReference>
<evidence type="ECO:0000256" key="2">
    <source>
        <dbReference type="ARBA" id="ARBA00022741"/>
    </source>
</evidence>
<dbReference type="NCBIfam" id="TIGR02727">
    <property type="entry name" value="MTHFS_bact"/>
    <property type="match status" value="1"/>
</dbReference>
<dbReference type="Gene3D" id="3.40.50.10420">
    <property type="entry name" value="NagB/RpiA/CoA transferase-like"/>
    <property type="match status" value="1"/>
</dbReference>
<dbReference type="Proteomes" id="UP000198661">
    <property type="component" value="Unassembled WGS sequence"/>
</dbReference>
<evidence type="ECO:0000256" key="5">
    <source>
        <dbReference type="RuleBase" id="RU361279"/>
    </source>
</evidence>
<evidence type="ECO:0000313" key="7">
    <source>
        <dbReference type="Proteomes" id="UP000198661"/>
    </source>
</evidence>
<feature type="binding site" evidence="4">
    <location>
        <begin position="135"/>
        <end position="143"/>
    </location>
    <ligand>
        <name>ATP</name>
        <dbReference type="ChEBI" id="CHEBI:30616"/>
    </ligand>
</feature>
<reference evidence="6 7" key="1">
    <citation type="submission" date="2016-10" db="EMBL/GenBank/DDBJ databases">
        <authorList>
            <person name="de Groot N.N."/>
        </authorList>
    </citation>
    <scope>NUCLEOTIDE SEQUENCE [LARGE SCALE GENOMIC DNA]</scope>
    <source>
        <strain evidence="6 7">DSM 44945</strain>
    </source>
</reference>
<organism evidence="6 7">
    <name type="scientific">Planifilum fulgidum</name>
    <dbReference type="NCBI Taxonomy" id="201973"/>
    <lineage>
        <taxon>Bacteria</taxon>
        <taxon>Bacillati</taxon>
        <taxon>Bacillota</taxon>
        <taxon>Bacilli</taxon>
        <taxon>Bacillales</taxon>
        <taxon>Thermoactinomycetaceae</taxon>
        <taxon>Planifilum</taxon>
    </lineage>
</organism>
<accession>A0A1I2NPA2</accession>
<feature type="binding site" evidence="4">
    <location>
        <begin position="5"/>
        <end position="9"/>
    </location>
    <ligand>
        <name>ATP</name>
        <dbReference type="ChEBI" id="CHEBI:30616"/>
    </ligand>
</feature>
<feature type="binding site" evidence="4">
    <location>
        <position position="56"/>
    </location>
    <ligand>
        <name>substrate</name>
    </ligand>
</feature>
<dbReference type="InterPro" id="IPR002698">
    <property type="entry name" value="FTHF_cligase"/>
</dbReference>
<dbReference type="InterPro" id="IPR037171">
    <property type="entry name" value="NagB/RpiA_transferase-like"/>
</dbReference>
<dbReference type="OrthoDB" id="9801938at2"/>
<gene>
    <name evidence="6" type="ORF">SAMN04488025_11319</name>
</gene>
<comment type="similarity">
    <text evidence="1 5">Belongs to the 5-formyltetrahydrofolate cyclo-ligase family.</text>
</comment>
<comment type="cofactor">
    <cofactor evidence="5">
        <name>Mg(2+)</name>
        <dbReference type="ChEBI" id="CHEBI:18420"/>
    </cofactor>
</comment>
<dbReference type="SUPFAM" id="SSF100950">
    <property type="entry name" value="NagB/RpiA/CoA transferase-like"/>
    <property type="match status" value="1"/>
</dbReference>
<keyword evidence="5" id="KW-0460">Magnesium</keyword>
<dbReference type="Pfam" id="PF01812">
    <property type="entry name" value="5-FTHF_cyc-lig"/>
    <property type="match status" value="1"/>
</dbReference>
<keyword evidence="7" id="KW-1185">Reference proteome</keyword>
<keyword evidence="2 4" id="KW-0547">Nucleotide-binding</keyword>
<evidence type="ECO:0000313" key="6">
    <source>
        <dbReference type="EMBL" id="SFG03266.1"/>
    </source>
</evidence>
<evidence type="ECO:0000256" key="4">
    <source>
        <dbReference type="PIRSR" id="PIRSR006806-1"/>
    </source>
</evidence>
<name>A0A1I2NPA2_9BACL</name>
<dbReference type="EMBL" id="FOOK01000013">
    <property type="protein sequence ID" value="SFG03266.1"/>
    <property type="molecule type" value="Genomic_DNA"/>
</dbReference>
<dbReference type="EC" id="6.3.3.2" evidence="5"/>
<dbReference type="PIRSF" id="PIRSF006806">
    <property type="entry name" value="FTHF_cligase"/>
    <property type="match status" value="1"/>
</dbReference>
<evidence type="ECO:0000256" key="3">
    <source>
        <dbReference type="ARBA" id="ARBA00022840"/>
    </source>
</evidence>
<evidence type="ECO:0000256" key="1">
    <source>
        <dbReference type="ARBA" id="ARBA00010638"/>
    </source>
</evidence>
<dbReference type="GO" id="GO:0030272">
    <property type="term" value="F:5-formyltetrahydrofolate cyclo-ligase activity"/>
    <property type="evidence" value="ECO:0007669"/>
    <property type="project" value="UniProtKB-EC"/>
</dbReference>
<keyword evidence="3 4" id="KW-0067">ATP-binding</keyword>
<protein>
    <recommendedName>
        <fullName evidence="5">5-formyltetrahydrofolate cyclo-ligase</fullName>
        <ecNumber evidence="5">6.3.3.2</ecNumber>
    </recommendedName>
</protein>
<dbReference type="RefSeq" id="WP_092038028.1">
    <property type="nucleotide sequence ID" value="NZ_FOOK01000013.1"/>
</dbReference>
<dbReference type="GO" id="GO:0035999">
    <property type="term" value="P:tetrahydrofolate interconversion"/>
    <property type="evidence" value="ECO:0007669"/>
    <property type="project" value="TreeGrafter"/>
</dbReference>
<dbReference type="GO" id="GO:0009396">
    <property type="term" value="P:folic acid-containing compound biosynthetic process"/>
    <property type="evidence" value="ECO:0007669"/>
    <property type="project" value="TreeGrafter"/>
</dbReference>
<dbReference type="AlphaFoldDB" id="A0A1I2NPA2"/>
<sequence>MSEQKRVLRRRMLDLRESLPPEEARRESLAVCERLVRHPAFREGETILFYFPFRKEVDVRPAMEEAWSSGKRVGLPKADPGTKSLSFFSIRRGEPLVAGAYGIPEPSGKASAKIPPGAIDLVVVPGVAFDGRGYRLGYGGGYYDRFFSRHSGPFRRIGVAYSFQVVPTVFPEAHDQPLDGLITPSRTFSF</sequence>
<dbReference type="PANTHER" id="PTHR23407">
    <property type="entry name" value="ATPASE INHIBITOR/5-FORMYLTETRAHYDROFOLATE CYCLO-LIGASE"/>
    <property type="match status" value="1"/>
</dbReference>